<evidence type="ECO:0008006" key="3">
    <source>
        <dbReference type="Google" id="ProtNLM"/>
    </source>
</evidence>
<proteinExistence type="predicted"/>
<comment type="caution">
    <text evidence="1">The sequence shown here is derived from an EMBL/GenBank/DDBJ whole genome shotgun (WGS) entry which is preliminary data.</text>
</comment>
<sequence length="139" mass="15820">MRSSPRHSLPLSVVPVNVVFMQCRASWLTLNLLCCFSRIYKRRVSKTKLLLCSTKFPLGYFCMPDLYRKPFAMVLMETCLQTLLQDQISPHGVNPCGLRGTRCALRKFLISRSTAPPNFLLHHACFILVFPALGPYAEL</sequence>
<name>A0AAV7RNA5_PLEWA</name>
<organism evidence="1 2">
    <name type="scientific">Pleurodeles waltl</name>
    <name type="common">Iberian ribbed newt</name>
    <dbReference type="NCBI Taxonomy" id="8319"/>
    <lineage>
        <taxon>Eukaryota</taxon>
        <taxon>Metazoa</taxon>
        <taxon>Chordata</taxon>
        <taxon>Craniata</taxon>
        <taxon>Vertebrata</taxon>
        <taxon>Euteleostomi</taxon>
        <taxon>Amphibia</taxon>
        <taxon>Batrachia</taxon>
        <taxon>Caudata</taxon>
        <taxon>Salamandroidea</taxon>
        <taxon>Salamandridae</taxon>
        <taxon>Pleurodelinae</taxon>
        <taxon>Pleurodeles</taxon>
    </lineage>
</organism>
<gene>
    <name evidence="1" type="ORF">NDU88_006202</name>
</gene>
<keyword evidence="2" id="KW-1185">Reference proteome</keyword>
<dbReference type="Proteomes" id="UP001066276">
    <property type="component" value="Chromosome 5"/>
</dbReference>
<reference evidence="1" key="1">
    <citation type="journal article" date="2022" name="bioRxiv">
        <title>Sequencing and chromosome-scale assembly of the giantPleurodeles waltlgenome.</title>
        <authorList>
            <person name="Brown T."/>
            <person name="Elewa A."/>
            <person name="Iarovenko S."/>
            <person name="Subramanian E."/>
            <person name="Araus A.J."/>
            <person name="Petzold A."/>
            <person name="Susuki M."/>
            <person name="Suzuki K.-i.T."/>
            <person name="Hayashi T."/>
            <person name="Toyoda A."/>
            <person name="Oliveira C."/>
            <person name="Osipova E."/>
            <person name="Leigh N.D."/>
            <person name="Simon A."/>
            <person name="Yun M.H."/>
        </authorList>
    </citation>
    <scope>NUCLEOTIDE SEQUENCE</scope>
    <source>
        <strain evidence="1">20211129_DDA</strain>
        <tissue evidence="1">Liver</tissue>
    </source>
</reference>
<evidence type="ECO:0000313" key="2">
    <source>
        <dbReference type="Proteomes" id="UP001066276"/>
    </source>
</evidence>
<dbReference type="AlphaFoldDB" id="A0AAV7RNA5"/>
<protein>
    <recommendedName>
        <fullName evidence="3">Secreted protein</fullName>
    </recommendedName>
</protein>
<evidence type="ECO:0000313" key="1">
    <source>
        <dbReference type="EMBL" id="KAJ1153443.1"/>
    </source>
</evidence>
<dbReference type="EMBL" id="JANPWB010000009">
    <property type="protein sequence ID" value="KAJ1153443.1"/>
    <property type="molecule type" value="Genomic_DNA"/>
</dbReference>
<accession>A0AAV7RNA5</accession>